<name>A0A644VJK7_9ZZZZ</name>
<proteinExistence type="predicted"/>
<accession>A0A644VJK7</accession>
<gene>
    <name evidence="1" type="ORF">SDC9_37458</name>
</gene>
<dbReference type="EMBL" id="VSSQ01000328">
    <property type="protein sequence ID" value="MPL91390.1"/>
    <property type="molecule type" value="Genomic_DNA"/>
</dbReference>
<evidence type="ECO:0000313" key="1">
    <source>
        <dbReference type="EMBL" id="MPL91390.1"/>
    </source>
</evidence>
<protein>
    <submittedName>
        <fullName evidence="1">Uncharacterized protein</fullName>
    </submittedName>
</protein>
<sequence length="102" mass="12457">MTKLINPYEQFSLKVDLEKMREPLIAFGLLVKPLGENKRGEWLQFPRQEQKVQKVRYTIEQIKEAFFCHNDSDCLMPEIERKIRQESWKSFKRYLNKHKREV</sequence>
<comment type="caution">
    <text evidence="1">The sequence shown here is derived from an EMBL/GenBank/DDBJ whole genome shotgun (WGS) entry which is preliminary data.</text>
</comment>
<dbReference type="AlphaFoldDB" id="A0A644VJK7"/>
<organism evidence="1">
    <name type="scientific">bioreactor metagenome</name>
    <dbReference type="NCBI Taxonomy" id="1076179"/>
    <lineage>
        <taxon>unclassified sequences</taxon>
        <taxon>metagenomes</taxon>
        <taxon>ecological metagenomes</taxon>
    </lineage>
</organism>
<reference evidence="1" key="1">
    <citation type="submission" date="2019-08" db="EMBL/GenBank/DDBJ databases">
        <authorList>
            <person name="Kucharzyk K."/>
            <person name="Murdoch R.W."/>
            <person name="Higgins S."/>
            <person name="Loffler F."/>
        </authorList>
    </citation>
    <scope>NUCLEOTIDE SEQUENCE</scope>
</reference>